<gene>
    <name evidence="4" type="ORF">DDE74_36640</name>
</gene>
<dbReference type="Pfam" id="PF08240">
    <property type="entry name" value="ADH_N"/>
    <property type="match status" value="1"/>
</dbReference>
<dbReference type="InterPro" id="IPR011032">
    <property type="entry name" value="GroES-like_sf"/>
</dbReference>
<dbReference type="Gene3D" id="3.90.180.10">
    <property type="entry name" value="Medium-chain alcohol dehydrogenases, catalytic domain"/>
    <property type="match status" value="1"/>
</dbReference>
<keyword evidence="1" id="KW-0521">NADP</keyword>
<dbReference type="InterPro" id="IPR020843">
    <property type="entry name" value="ER"/>
</dbReference>
<dbReference type="InterPro" id="IPR013149">
    <property type="entry name" value="ADH-like_C"/>
</dbReference>
<organism evidence="4 5">
    <name type="scientific">Streptomyces lydicus</name>
    <dbReference type="NCBI Taxonomy" id="47763"/>
    <lineage>
        <taxon>Bacteria</taxon>
        <taxon>Bacillati</taxon>
        <taxon>Actinomycetota</taxon>
        <taxon>Actinomycetes</taxon>
        <taxon>Kitasatosporales</taxon>
        <taxon>Streptomycetaceae</taxon>
        <taxon>Streptomyces</taxon>
    </lineage>
</organism>
<accession>A0A3S9YKZ6</accession>
<feature type="domain" description="Enoyl reductase (ER)" evidence="3">
    <location>
        <begin position="11"/>
        <end position="319"/>
    </location>
</feature>
<proteinExistence type="predicted"/>
<evidence type="ECO:0000313" key="5">
    <source>
        <dbReference type="Proteomes" id="UP000275579"/>
    </source>
</evidence>
<protein>
    <submittedName>
        <fullName evidence="4">Alcohol dehydrogenase</fullName>
    </submittedName>
</protein>
<keyword evidence="2" id="KW-0560">Oxidoreductase</keyword>
<dbReference type="CDD" id="cd05289">
    <property type="entry name" value="MDR_like_2"/>
    <property type="match status" value="1"/>
</dbReference>
<dbReference type="GO" id="GO:0070402">
    <property type="term" value="F:NADPH binding"/>
    <property type="evidence" value="ECO:0007669"/>
    <property type="project" value="TreeGrafter"/>
</dbReference>
<dbReference type="AlphaFoldDB" id="A0A3S9YKZ6"/>
<evidence type="ECO:0000256" key="1">
    <source>
        <dbReference type="ARBA" id="ARBA00022857"/>
    </source>
</evidence>
<dbReference type="RefSeq" id="WP_127154420.1">
    <property type="nucleotide sequence ID" value="NZ_CP029042.1"/>
</dbReference>
<dbReference type="GO" id="GO:0016651">
    <property type="term" value="F:oxidoreductase activity, acting on NAD(P)H"/>
    <property type="evidence" value="ECO:0007669"/>
    <property type="project" value="TreeGrafter"/>
</dbReference>
<evidence type="ECO:0000256" key="2">
    <source>
        <dbReference type="ARBA" id="ARBA00023002"/>
    </source>
</evidence>
<sequence>MARIVRPTAYGTPDVLGIFDLPIPRPAAGGVVVRVHAAGVNPIDWKLYSGTFHTVDDRHMDSAGVAVDTLPTLGLECAGVITGIGAEVTGVEIGDEVIVYPVTAAYADYVTAPVTSLIPKPTTLAWPEAGGLMLAGTTATHALHAVRPGQGDTVIVHSGSGGVGLMAVQLATAQGAAVIATAAERNHDLLRELGAIPLAYGPGLLDRVRAAASGGVTAAVDCAGTDEALDTSLELVADRQRIASITGTDRRVTAGIKVIGNGPDQDAGTEIRHAARADLAARAGAGELRVFICTSYPLHEAAQAHKAGIAGHTPGKLVLVP</sequence>
<dbReference type="Proteomes" id="UP000275579">
    <property type="component" value="Chromosome"/>
</dbReference>
<evidence type="ECO:0000259" key="3">
    <source>
        <dbReference type="SMART" id="SM00829"/>
    </source>
</evidence>
<dbReference type="InterPro" id="IPR036291">
    <property type="entry name" value="NAD(P)-bd_dom_sf"/>
</dbReference>
<dbReference type="InterPro" id="IPR013154">
    <property type="entry name" value="ADH-like_N"/>
</dbReference>
<dbReference type="EMBL" id="CP029042">
    <property type="protein sequence ID" value="AZS75692.1"/>
    <property type="molecule type" value="Genomic_DNA"/>
</dbReference>
<dbReference type="PANTHER" id="PTHR48106">
    <property type="entry name" value="QUINONE OXIDOREDUCTASE PIG3-RELATED"/>
    <property type="match status" value="1"/>
</dbReference>
<dbReference type="SUPFAM" id="SSF50129">
    <property type="entry name" value="GroES-like"/>
    <property type="match status" value="1"/>
</dbReference>
<name>A0A3S9YKZ6_9ACTN</name>
<reference evidence="4 5" key="1">
    <citation type="submission" date="2018-04" db="EMBL/GenBank/DDBJ databases">
        <title>Complete genome sequences of Streptomyces lydicus strain WYEC and characterization of antagonistic properties of biological control agents.</title>
        <authorList>
            <person name="Mariita R.M."/>
            <person name="Sello J.K."/>
        </authorList>
    </citation>
    <scope>NUCLEOTIDE SEQUENCE [LARGE SCALE GENOMIC DNA]</scope>
    <source>
        <strain evidence="4 5">WYEC 108</strain>
    </source>
</reference>
<dbReference type="Pfam" id="PF00107">
    <property type="entry name" value="ADH_zinc_N"/>
    <property type="match status" value="1"/>
</dbReference>
<evidence type="ECO:0000313" key="4">
    <source>
        <dbReference type="EMBL" id="AZS75692.1"/>
    </source>
</evidence>
<dbReference type="SMART" id="SM00829">
    <property type="entry name" value="PKS_ER"/>
    <property type="match status" value="1"/>
</dbReference>
<dbReference type="SUPFAM" id="SSF51735">
    <property type="entry name" value="NAD(P)-binding Rossmann-fold domains"/>
    <property type="match status" value="1"/>
</dbReference>
<dbReference type="Gene3D" id="3.40.50.720">
    <property type="entry name" value="NAD(P)-binding Rossmann-like Domain"/>
    <property type="match status" value="1"/>
</dbReference>